<name>A0A420J5D9_9PEZI</name>
<evidence type="ECO:0000313" key="2">
    <source>
        <dbReference type="EMBL" id="RKF81996.1"/>
    </source>
</evidence>
<protein>
    <submittedName>
        <fullName evidence="2">Uncharacterized protein</fullName>
    </submittedName>
</protein>
<dbReference type="AlphaFoldDB" id="A0A420J5D9"/>
<sequence>LSKVDREIIAQSKQDVDIETDRSVAGSIGETRSYKLKSDSDDDWYNPPTKRLRITSVETKLRWDQLQWKLHKDHFLQGSVDWGVNKNDVMLALQSIGYAKGIKLTNLDKANFGSMIRKSVSEDLSSGTDMMKLLNNTYRKAGIIQSESFFNDLLEFSCDGENSIEFVTKYRACVRDFKSTGQEFAENITILIFKRAVEKRAHRWHYEASRISKTMNWSLEEPINDFLSNHSLKTFSNQDISQKGGKSRVTGNLEAGTERNFNIQANRTENKGKSAYRLKNNFGEKNAANKDHINIYVCGNNGKYANKSIISQDIVQEENSLKIKVRITTDGSWMRENGIVNNPEFEEMDYTDNDESPNPEQEGVV</sequence>
<accession>A0A420J5D9</accession>
<feature type="compositionally biased region" description="Acidic residues" evidence="1">
    <location>
        <begin position="344"/>
        <end position="357"/>
    </location>
</feature>
<gene>
    <name evidence="2" type="ORF">GcC1_019040</name>
</gene>
<comment type="caution">
    <text evidence="2">The sequence shown here is derived from an EMBL/GenBank/DDBJ whole genome shotgun (WGS) entry which is preliminary data.</text>
</comment>
<feature type="region of interest" description="Disordered" evidence="1">
    <location>
        <begin position="336"/>
        <end position="365"/>
    </location>
</feature>
<dbReference type="OrthoDB" id="4778163at2759"/>
<proteinExistence type="predicted"/>
<feature type="non-terminal residue" evidence="2">
    <location>
        <position position="1"/>
    </location>
</feature>
<organism evidence="2 3">
    <name type="scientific">Golovinomyces cichoracearum</name>
    <dbReference type="NCBI Taxonomy" id="62708"/>
    <lineage>
        <taxon>Eukaryota</taxon>
        <taxon>Fungi</taxon>
        <taxon>Dikarya</taxon>
        <taxon>Ascomycota</taxon>
        <taxon>Pezizomycotina</taxon>
        <taxon>Leotiomycetes</taxon>
        <taxon>Erysiphales</taxon>
        <taxon>Erysiphaceae</taxon>
        <taxon>Golovinomyces</taxon>
    </lineage>
</organism>
<dbReference type="EMBL" id="MCBR01001940">
    <property type="protein sequence ID" value="RKF81996.1"/>
    <property type="molecule type" value="Genomic_DNA"/>
</dbReference>
<reference evidence="2 3" key="1">
    <citation type="journal article" date="2018" name="BMC Genomics">
        <title>Comparative genome analyses reveal sequence features reflecting distinct modes of host-adaptation between dicot and monocot powdery mildew.</title>
        <authorList>
            <person name="Wu Y."/>
            <person name="Ma X."/>
            <person name="Pan Z."/>
            <person name="Kale S.D."/>
            <person name="Song Y."/>
            <person name="King H."/>
            <person name="Zhang Q."/>
            <person name="Presley C."/>
            <person name="Deng X."/>
            <person name="Wei C.I."/>
            <person name="Xiao S."/>
        </authorList>
    </citation>
    <scope>NUCLEOTIDE SEQUENCE [LARGE SCALE GENOMIC DNA]</scope>
    <source>
        <strain evidence="2">UCSC1</strain>
    </source>
</reference>
<dbReference type="Proteomes" id="UP000285405">
    <property type="component" value="Unassembled WGS sequence"/>
</dbReference>
<evidence type="ECO:0000256" key="1">
    <source>
        <dbReference type="SAM" id="MobiDB-lite"/>
    </source>
</evidence>
<evidence type="ECO:0000313" key="3">
    <source>
        <dbReference type="Proteomes" id="UP000285405"/>
    </source>
</evidence>